<protein>
    <submittedName>
        <fullName evidence="2">Uncharacterized protein</fullName>
    </submittedName>
</protein>
<evidence type="ECO:0000256" key="1">
    <source>
        <dbReference type="SAM" id="MobiDB-lite"/>
    </source>
</evidence>
<feature type="region of interest" description="Disordered" evidence="1">
    <location>
        <begin position="1"/>
        <end position="26"/>
    </location>
</feature>
<dbReference type="AlphaFoldDB" id="A0A820HT62"/>
<reference evidence="2" key="1">
    <citation type="submission" date="2021-02" db="EMBL/GenBank/DDBJ databases">
        <authorList>
            <person name="Nowell W R."/>
        </authorList>
    </citation>
    <scope>NUCLEOTIDE SEQUENCE</scope>
</reference>
<evidence type="ECO:0000313" key="3">
    <source>
        <dbReference type="EMBL" id="CAF4302198.1"/>
    </source>
</evidence>
<dbReference type="Proteomes" id="UP000663866">
    <property type="component" value="Unassembled WGS sequence"/>
</dbReference>
<proteinExistence type="predicted"/>
<comment type="caution">
    <text evidence="2">The sequence shown here is derived from an EMBL/GenBank/DDBJ whole genome shotgun (WGS) entry which is preliminary data.</text>
</comment>
<name>A0A820HT62_9BILA</name>
<dbReference type="EMBL" id="CAJOBG010015123">
    <property type="protein sequence ID" value="CAF4302198.1"/>
    <property type="molecule type" value="Genomic_DNA"/>
</dbReference>
<feature type="compositionally biased region" description="Polar residues" evidence="1">
    <location>
        <begin position="1"/>
        <end position="12"/>
    </location>
</feature>
<sequence length="26" mass="2853">MSTTTLPPQSSHISDRYLFGSPSNDN</sequence>
<evidence type="ECO:0000313" key="4">
    <source>
        <dbReference type="Proteomes" id="UP000663866"/>
    </source>
</evidence>
<feature type="non-terminal residue" evidence="2">
    <location>
        <position position="26"/>
    </location>
</feature>
<organism evidence="2 4">
    <name type="scientific">Rotaria magnacalcarata</name>
    <dbReference type="NCBI Taxonomy" id="392030"/>
    <lineage>
        <taxon>Eukaryota</taxon>
        <taxon>Metazoa</taxon>
        <taxon>Spiralia</taxon>
        <taxon>Gnathifera</taxon>
        <taxon>Rotifera</taxon>
        <taxon>Eurotatoria</taxon>
        <taxon>Bdelloidea</taxon>
        <taxon>Philodinida</taxon>
        <taxon>Philodinidae</taxon>
        <taxon>Rotaria</taxon>
    </lineage>
</organism>
<evidence type="ECO:0000313" key="2">
    <source>
        <dbReference type="EMBL" id="CAF4299877.1"/>
    </source>
</evidence>
<keyword evidence="4" id="KW-1185">Reference proteome</keyword>
<dbReference type="EMBL" id="CAJOBG010014608">
    <property type="protein sequence ID" value="CAF4299877.1"/>
    <property type="molecule type" value="Genomic_DNA"/>
</dbReference>
<accession>A0A820HT62</accession>
<gene>
    <name evidence="2" type="ORF">OVN521_LOCUS31262</name>
    <name evidence="3" type="ORF">OVN521_LOCUS31345</name>
</gene>